<dbReference type="AlphaFoldDB" id="A0A9K3HME7"/>
<reference evidence="1" key="2">
    <citation type="submission" date="2020-06" db="EMBL/GenBank/DDBJ databases">
        <title>Helianthus annuus Genome sequencing and assembly Release 2.</title>
        <authorList>
            <person name="Gouzy J."/>
            <person name="Langlade N."/>
            <person name="Munos S."/>
        </authorList>
    </citation>
    <scope>NUCLEOTIDE SEQUENCE</scope>
    <source>
        <tissue evidence="1">Leaves</tissue>
    </source>
</reference>
<organism evidence="1 2">
    <name type="scientific">Helianthus annuus</name>
    <name type="common">Common sunflower</name>
    <dbReference type="NCBI Taxonomy" id="4232"/>
    <lineage>
        <taxon>Eukaryota</taxon>
        <taxon>Viridiplantae</taxon>
        <taxon>Streptophyta</taxon>
        <taxon>Embryophyta</taxon>
        <taxon>Tracheophyta</taxon>
        <taxon>Spermatophyta</taxon>
        <taxon>Magnoliopsida</taxon>
        <taxon>eudicotyledons</taxon>
        <taxon>Gunneridae</taxon>
        <taxon>Pentapetalae</taxon>
        <taxon>asterids</taxon>
        <taxon>campanulids</taxon>
        <taxon>Asterales</taxon>
        <taxon>Asteraceae</taxon>
        <taxon>Asteroideae</taxon>
        <taxon>Heliantheae alliance</taxon>
        <taxon>Heliantheae</taxon>
        <taxon>Helianthus</taxon>
    </lineage>
</organism>
<protein>
    <submittedName>
        <fullName evidence="1">Uncharacterized protein</fullName>
    </submittedName>
</protein>
<dbReference type="EMBL" id="MNCJ02000326">
    <property type="protein sequence ID" value="KAF5780838.1"/>
    <property type="molecule type" value="Genomic_DNA"/>
</dbReference>
<sequence>MHTRTSIKMDDIVKFKWIMKHCQINCRICGDFLLVNSGGIIPEILLWEMLK</sequence>
<dbReference type="Proteomes" id="UP000215914">
    <property type="component" value="Unassembled WGS sequence"/>
</dbReference>
<dbReference type="Gramene" id="mRNA:HanXRQr2_Chr11g0476491">
    <property type="protein sequence ID" value="CDS:HanXRQr2_Chr11g0476491.1"/>
    <property type="gene ID" value="HanXRQr2_Chr11g0476491"/>
</dbReference>
<proteinExistence type="predicted"/>
<evidence type="ECO:0000313" key="2">
    <source>
        <dbReference type="Proteomes" id="UP000215914"/>
    </source>
</evidence>
<accession>A0A9K3HME7</accession>
<gene>
    <name evidence="1" type="ORF">HanXRQr2_Chr11g0476491</name>
</gene>
<comment type="caution">
    <text evidence="1">The sequence shown here is derived from an EMBL/GenBank/DDBJ whole genome shotgun (WGS) entry which is preliminary data.</text>
</comment>
<name>A0A9K3HME7_HELAN</name>
<reference evidence="1" key="1">
    <citation type="journal article" date="2017" name="Nature">
        <title>The sunflower genome provides insights into oil metabolism, flowering and Asterid evolution.</title>
        <authorList>
            <person name="Badouin H."/>
            <person name="Gouzy J."/>
            <person name="Grassa C.J."/>
            <person name="Murat F."/>
            <person name="Staton S.E."/>
            <person name="Cottret L."/>
            <person name="Lelandais-Briere C."/>
            <person name="Owens G.L."/>
            <person name="Carrere S."/>
            <person name="Mayjonade B."/>
            <person name="Legrand L."/>
            <person name="Gill N."/>
            <person name="Kane N.C."/>
            <person name="Bowers J.E."/>
            <person name="Hubner S."/>
            <person name="Bellec A."/>
            <person name="Berard A."/>
            <person name="Berges H."/>
            <person name="Blanchet N."/>
            <person name="Boniface M.C."/>
            <person name="Brunel D."/>
            <person name="Catrice O."/>
            <person name="Chaidir N."/>
            <person name="Claudel C."/>
            <person name="Donnadieu C."/>
            <person name="Faraut T."/>
            <person name="Fievet G."/>
            <person name="Helmstetter N."/>
            <person name="King M."/>
            <person name="Knapp S.J."/>
            <person name="Lai Z."/>
            <person name="Le Paslier M.C."/>
            <person name="Lippi Y."/>
            <person name="Lorenzon L."/>
            <person name="Mandel J.R."/>
            <person name="Marage G."/>
            <person name="Marchand G."/>
            <person name="Marquand E."/>
            <person name="Bret-Mestries E."/>
            <person name="Morien E."/>
            <person name="Nambeesan S."/>
            <person name="Nguyen T."/>
            <person name="Pegot-Espagnet P."/>
            <person name="Pouilly N."/>
            <person name="Raftis F."/>
            <person name="Sallet E."/>
            <person name="Schiex T."/>
            <person name="Thomas J."/>
            <person name="Vandecasteele C."/>
            <person name="Vares D."/>
            <person name="Vear F."/>
            <person name="Vautrin S."/>
            <person name="Crespi M."/>
            <person name="Mangin B."/>
            <person name="Burke J.M."/>
            <person name="Salse J."/>
            <person name="Munos S."/>
            <person name="Vincourt P."/>
            <person name="Rieseberg L.H."/>
            <person name="Langlade N.B."/>
        </authorList>
    </citation>
    <scope>NUCLEOTIDE SEQUENCE</scope>
    <source>
        <tissue evidence="1">Leaves</tissue>
    </source>
</reference>
<evidence type="ECO:0000313" key="1">
    <source>
        <dbReference type="EMBL" id="KAF5780838.1"/>
    </source>
</evidence>
<keyword evidence="2" id="KW-1185">Reference proteome</keyword>